<dbReference type="GO" id="GO:0016746">
    <property type="term" value="F:acyltransferase activity"/>
    <property type="evidence" value="ECO:0007669"/>
    <property type="project" value="UniProtKB-KW"/>
</dbReference>
<gene>
    <name evidence="4" type="ORF">QJT81_20915</name>
</gene>
<dbReference type="InterPro" id="IPR050500">
    <property type="entry name" value="Phos_Acetyltrans/Butyryltrans"/>
</dbReference>
<keyword evidence="2 4" id="KW-0012">Acyltransferase</keyword>
<keyword evidence="1" id="KW-0808">Transferase</keyword>
<dbReference type="Proteomes" id="UP001301326">
    <property type="component" value="Chromosome"/>
</dbReference>
<dbReference type="Pfam" id="PF01515">
    <property type="entry name" value="PTA_PTB"/>
    <property type="match status" value="1"/>
</dbReference>
<name>A0AA95HFS0_9GAMM</name>
<feature type="domain" description="Phosphate acetyl/butaryl transferase" evidence="3">
    <location>
        <begin position="1"/>
        <end position="135"/>
    </location>
</feature>
<dbReference type="InterPro" id="IPR042112">
    <property type="entry name" value="P_AcTrfase_dom2"/>
</dbReference>
<evidence type="ECO:0000256" key="1">
    <source>
        <dbReference type="ARBA" id="ARBA00022679"/>
    </source>
</evidence>
<dbReference type="InterPro" id="IPR002505">
    <property type="entry name" value="PTA_PTB"/>
</dbReference>
<dbReference type="PANTHER" id="PTHR43356:SF3">
    <property type="entry name" value="PHOSPHATE ACETYLTRANSFERASE"/>
    <property type="match status" value="1"/>
</dbReference>
<accession>A0AA95HFS0</accession>
<dbReference type="SUPFAM" id="SSF53659">
    <property type="entry name" value="Isocitrate/Isopropylmalate dehydrogenase-like"/>
    <property type="match status" value="1"/>
</dbReference>
<organism evidence="4">
    <name type="scientific">Candidatus Thiothrix putei</name>
    <dbReference type="NCBI Taxonomy" id="3080811"/>
    <lineage>
        <taxon>Bacteria</taxon>
        <taxon>Pseudomonadati</taxon>
        <taxon>Pseudomonadota</taxon>
        <taxon>Gammaproteobacteria</taxon>
        <taxon>Thiotrichales</taxon>
        <taxon>Thiotrichaceae</taxon>
        <taxon>Thiothrix</taxon>
    </lineage>
</organism>
<dbReference type="KEGG" id="tput:QJT81_20915"/>
<dbReference type="Gene3D" id="3.40.50.10750">
    <property type="entry name" value="Isocitrate/Isopropylmalate dehydrogenase-like"/>
    <property type="match status" value="1"/>
</dbReference>
<evidence type="ECO:0000259" key="3">
    <source>
        <dbReference type="Pfam" id="PF01515"/>
    </source>
</evidence>
<reference evidence="4" key="1">
    <citation type="journal article" date="2023" name="Int. J. Mol. Sci.">
        <title>Metagenomics Revealed a New Genus 'Candidatus Thiocaldithrix dubininis' gen. nov., sp. nov. and a New Species 'Candidatus Thiothrix putei' sp. nov. in the Family Thiotrichaceae, Some Members of Which Have Traits of Both Na+- and H+-Motive Energetics.</title>
        <authorList>
            <person name="Ravin N.V."/>
            <person name="Muntyan M.S."/>
            <person name="Smolyakov D.D."/>
            <person name="Rudenko T.S."/>
            <person name="Beletsky A.V."/>
            <person name="Mardanov A.V."/>
            <person name="Grabovich M.Y."/>
        </authorList>
    </citation>
    <scope>NUCLEOTIDE SEQUENCE</scope>
    <source>
        <strain evidence="4">GKL-02</strain>
    </source>
</reference>
<proteinExistence type="predicted"/>
<sequence>MAAELVAGFGFEPKAALLSHSNFGSRMNVHSAKMRRTLEILREKHPDLRVEGEMHADAALSQEIRDRLFKGAAFEGEANLLVCPDLNSANIAYNMTKMLADGLPVGPMLVGTNYPVHILTESTTVRGIVNMAAFASVEAMNRKV</sequence>
<evidence type="ECO:0000313" key="4">
    <source>
        <dbReference type="EMBL" id="WGZ94209.1"/>
    </source>
</evidence>
<protein>
    <submittedName>
        <fullName evidence="4">Phosphate acyltransferase</fullName>
    </submittedName>
</protein>
<dbReference type="EMBL" id="CP124756">
    <property type="protein sequence ID" value="WGZ94209.1"/>
    <property type="molecule type" value="Genomic_DNA"/>
</dbReference>
<dbReference type="PANTHER" id="PTHR43356">
    <property type="entry name" value="PHOSPHATE ACETYLTRANSFERASE"/>
    <property type="match status" value="1"/>
</dbReference>
<evidence type="ECO:0000256" key="2">
    <source>
        <dbReference type="ARBA" id="ARBA00023315"/>
    </source>
</evidence>
<reference evidence="4" key="2">
    <citation type="submission" date="2023-04" db="EMBL/GenBank/DDBJ databases">
        <authorList>
            <person name="Beletskiy A.V."/>
            <person name="Mardanov A.V."/>
            <person name="Ravin N.V."/>
        </authorList>
    </citation>
    <scope>NUCLEOTIDE SEQUENCE</scope>
    <source>
        <strain evidence="4">GKL-02</strain>
    </source>
</reference>
<dbReference type="AlphaFoldDB" id="A0AA95HFS0"/>